<evidence type="ECO:0000256" key="1">
    <source>
        <dbReference type="SAM" id="MobiDB-lite"/>
    </source>
</evidence>
<feature type="compositionally biased region" description="Polar residues" evidence="1">
    <location>
        <begin position="482"/>
        <end position="491"/>
    </location>
</feature>
<dbReference type="OrthoDB" id="9758751at2"/>
<reference evidence="3" key="1">
    <citation type="submission" date="2017-06" db="EMBL/GenBank/DDBJ databases">
        <authorList>
            <person name="Kim H.J."/>
            <person name="Triplett B.A."/>
        </authorList>
    </citation>
    <scope>NUCLEOTIDE SEQUENCE [LARGE SCALE GENOMIC DNA]</scope>
    <source>
        <strain evidence="3">DSM 26170</strain>
    </source>
</reference>
<dbReference type="SUPFAM" id="SSF52540">
    <property type="entry name" value="P-loop containing nucleoside triphosphate hydrolases"/>
    <property type="match status" value="1"/>
</dbReference>
<name>A0A238WI13_9RHOB</name>
<feature type="region of interest" description="Disordered" evidence="1">
    <location>
        <begin position="470"/>
        <end position="491"/>
    </location>
</feature>
<organism evidence="3 5">
    <name type="scientific">Paracoccus sediminis</name>
    <dbReference type="NCBI Taxonomy" id="1214787"/>
    <lineage>
        <taxon>Bacteria</taxon>
        <taxon>Pseudomonadati</taxon>
        <taxon>Pseudomonadota</taxon>
        <taxon>Alphaproteobacteria</taxon>
        <taxon>Rhodobacterales</taxon>
        <taxon>Paracoccaceae</taxon>
        <taxon>Paracoccus</taxon>
    </lineage>
</organism>
<dbReference type="AlphaFoldDB" id="A0A238WI13"/>
<dbReference type="InterPro" id="IPR051162">
    <property type="entry name" value="T4SS_component"/>
</dbReference>
<dbReference type="InterPro" id="IPR033186">
    <property type="entry name" value="HerA_C"/>
</dbReference>
<dbReference type="Proteomes" id="UP000198409">
    <property type="component" value="Unassembled WGS sequence"/>
</dbReference>
<dbReference type="CDD" id="cd01127">
    <property type="entry name" value="TrwB_TraG_TraD_VirD4"/>
    <property type="match status" value="1"/>
</dbReference>
<feature type="compositionally biased region" description="Basic and acidic residues" evidence="1">
    <location>
        <begin position="470"/>
        <end position="481"/>
    </location>
</feature>
<feature type="domain" description="Helicase HerA-like C-terminal" evidence="2">
    <location>
        <begin position="24"/>
        <end position="519"/>
    </location>
</feature>
<dbReference type="EMBL" id="SIRL01000004">
    <property type="protein sequence ID" value="TBN50829.1"/>
    <property type="molecule type" value="Genomic_DNA"/>
</dbReference>
<dbReference type="PANTHER" id="PTHR30121">
    <property type="entry name" value="UNCHARACTERIZED PROTEIN YJGR-RELATED"/>
    <property type="match status" value="1"/>
</dbReference>
<protein>
    <submittedName>
        <fullName evidence="4">DUF853 family protein</fullName>
    </submittedName>
</protein>
<sequence length="523" mass="56497">MAMVVDQAADTVFVGGGGPDHAVPQTLLLKYANRHGLIAGATGTGKTVTLQTLAESLSLAGVPVFLADVKGDLAGIARAGSAEFKTHQAFADRAARIGVSLDYQAFPVAFWDVWGEKGHPVRTTPAEMGPLLLSRLLDLTDAQEGVMNIAFRVADEQGLALLDLKDLQAMLVWIGQNAADLSLRYGNVSTASVGAIQRALLVLENQGGNSLFGEPALELSDIIRQDASGKGVVNILAADRLMQSPRLYATFLLWLLSELFEQLPEVGDPDRPRIAFFFDEARLLFADAPKALVAKVEQVARLIRSKGVSVWFISQNPTDIPDAILGQLGNRVQHALRAFTAKDQKALRLAADNYRANPDFVTAEAIQNVGVGEAVTSLLETKGVPGMVQRTLVRPPFSQMGPITDAQRAEVMNASPMGVKYAKVIDRESAHERLARRTDEAAVASVRADATAADDDALFDMARDEYRNARRYRPRDEDRPSQARSSRSDSIVETFGKSLARQLGTKSGQAIVRGVLGSLFRGR</sequence>
<dbReference type="InterPro" id="IPR027417">
    <property type="entry name" value="P-loop_NTPase"/>
</dbReference>
<keyword evidence="6" id="KW-1185">Reference proteome</keyword>
<dbReference type="Proteomes" id="UP000292859">
    <property type="component" value="Unassembled WGS sequence"/>
</dbReference>
<reference evidence="5" key="2">
    <citation type="submission" date="2017-06" db="EMBL/GenBank/DDBJ databases">
        <authorList>
            <person name="Varghese N."/>
            <person name="Submissions S."/>
        </authorList>
    </citation>
    <scope>NUCLEOTIDE SEQUENCE [LARGE SCALE GENOMIC DNA]</scope>
    <source>
        <strain evidence="5">DSM 26170</strain>
    </source>
</reference>
<dbReference type="Pfam" id="PF05872">
    <property type="entry name" value="HerA_C"/>
    <property type="match status" value="1"/>
</dbReference>
<reference evidence="4 6" key="3">
    <citation type="submission" date="2019-02" db="EMBL/GenBank/DDBJ databases">
        <authorList>
            <person name="Zhang G."/>
        </authorList>
    </citation>
    <scope>NUCLEOTIDE SEQUENCE [LARGE SCALE GENOMIC DNA]</scope>
    <source>
        <strain evidence="4 6">CMB17</strain>
    </source>
</reference>
<evidence type="ECO:0000313" key="6">
    <source>
        <dbReference type="Proteomes" id="UP000292859"/>
    </source>
</evidence>
<dbReference type="EMBL" id="FZNM01000004">
    <property type="protein sequence ID" value="SNR45894.1"/>
    <property type="molecule type" value="Genomic_DNA"/>
</dbReference>
<gene>
    <name evidence="4" type="ORF">EYF88_07900</name>
    <name evidence="3" type="ORF">SAMN06265378_104202</name>
</gene>
<dbReference type="PANTHER" id="PTHR30121:SF6">
    <property type="entry name" value="SLR6007 PROTEIN"/>
    <property type="match status" value="1"/>
</dbReference>
<dbReference type="Gene3D" id="3.40.50.300">
    <property type="entry name" value="P-loop containing nucleotide triphosphate hydrolases"/>
    <property type="match status" value="2"/>
</dbReference>
<evidence type="ECO:0000313" key="5">
    <source>
        <dbReference type="Proteomes" id="UP000198409"/>
    </source>
</evidence>
<accession>A0A238WI13</accession>
<dbReference type="RefSeq" id="WP_089387802.1">
    <property type="nucleotide sequence ID" value="NZ_FZNM01000004.1"/>
</dbReference>
<evidence type="ECO:0000313" key="3">
    <source>
        <dbReference type="EMBL" id="SNR45894.1"/>
    </source>
</evidence>
<evidence type="ECO:0000313" key="4">
    <source>
        <dbReference type="EMBL" id="TBN50829.1"/>
    </source>
</evidence>
<proteinExistence type="predicted"/>
<evidence type="ECO:0000259" key="2">
    <source>
        <dbReference type="Pfam" id="PF05872"/>
    </source>
</evidence>